<organism evidence="1">
    <name type="scientific">marine sediment metagenome</name>
    <dbReference type="NCBI Taxonomy" id="412755"/>
    <lineage>
        <taxon>unclassified sequences</taxon>
        <taxon>metagenomes</taxon>
        <taxon>ecological metagenomes</taxon>
    </lineage>
</organism>
<proteinExistence type="predicted"/>
<accession>X1VQF2</accession>
<reference evidence="1" key="1">
    <citation type="journal article" date="2014" name="Front. Microbiol.">
        <title>High frequency of phylogenetically diverse reductive dehalogenase-homologous genes in deep subseafloor sedimentary metagenomes.</title>
        <authorList>
            <person name="Kawai M."/>
            <person name="Futagami T."/>
            <person name="Toyoda A."/>
            <person name="Takaki Y."/>
            <person name="Nishi S."/>
            <person name="Hori S."/>
            <person name="Arai W."/>
            <person name="Tsubouchi T."/>
            <person name="Morono Y."/>
            <person name="Uchiyama I."/>
            <person name="Ito T."/>
            <person name="Fujiyama A."/>
            <person name="Inagaki F."/>
            <person name="Takami H."/>
        </authorList>
    </citation>
    <scope>NUCLEOTIDE SEQUENCE</scope>
    <source>
        <strain evidence="1">Expedition CK06-06</strain>
    </source>
</reference>
<gene>
    <name evidence="1" type="ORF">S12H4_60407</name>
</gene>
<dbReference type="AlphaFoldDB" id="X1VQF2"/>
<protein>
    <submittedName>
        <fullName evidence="1">Uncharacterized protein</fullName>
    </submittedName>
</protein>
<comment type="caution">
    <text evidence="1">The sequence shown here is derived from an EMBL/GenBank/DDBJ whole genome shotgun (WGS) entry which is preliminary data.</text>
</comment>
<name>X1VQF2_9ZZZZ</name>
<evidence type="ECO:0000313" key="1">
    <source>
        <dbReference type="EMBL" id="GAJ22487.1"/>
    </source>
</evidence>
<sequence>PALSELSLNIIAAEAVTVYIRYTILKVKLSNLLRCRFGLLSKEEAPGDVWSKVLGGIL</sequence>
<feature type="non-terminal residue" evidence="1">
    <location>
        <position position="1"/>
    </location>
</feature>
<dbReference type="EMBL" id="BARW01039752">
    <property type="protein sequence ID" value="GAJ22487.1"/>
    <property type="molecule type" value="Genomic_DNA"/>
</dbReference>